<organism evidence="1 2">
    <name type="scientific">Melastoma candidum</name>
    <dbReference type="NCBI Taxonomy" id="119954"/>
    <lineage>
        <taxon>Eukaryota</taxon>
        <taxon>Viridiplantae</taxon>
        <taxon>Streptophyta</taxon>
        <taxon>Embryophyta</taxon>
        <taxon>Tracheophyta</taxon>
        <taxon>Spermatophyta</taxon>
        <taxon>Magnoliopsida</taxon>
        <taxon>eudicotyledons</taxon>
        <taxon>Gunneridae</taxon>
        <taxon>Pentapetalae</taxon>
        <taxon>rosids</taxon>
        <taxon>malvids</taxon>
        <taxon>Myrtales</taxon>
        <taxon>Melastomataceae</taxon>
        <taxon>Melastomatoideae</taxon>
        <taxon>Melastomateae</taxon>
        <taxon>Melastoma</taxon>
    </lineage>
</organism>
<dbReference type="Proteomes" id="UP001057402">
    <property type="component" value="Chromosome 4"/>
</dbReference>
<keyword evidence="2" id="KW-1185">Reference proteome</keyword>
<evidence type="ECO:0000313" key="2">
    <source>
        <dbReference type="Proteomes" id="UP001057402"/>
    </source>
</evidence>
<sequence>METDAQTTPPHHHHHHSQPPLMESPLPQDPRRPPEQEQHRRSDLSKPGRPSGSERPAFIGKHKLAASISALQTQITLIQDELKELETTGESSLVCKEILSSVESVPDPLIPETRGPAGSGWDLWFRGDHHPRRRKRWI</sequence>
<reference evidence="2" key="1">
    <citation type="journal article" date="2023" name="Front. Plant Sci.">
        <title>Chromosomal-level genome assembly of Melastoma candidum provides insights into trichome evolution.</title>
        <authorList>
            <person name="Zhong Y."/>
            <person name="Wu W."/>
            <person name="Sun C."/>
            <person name="Zou P."/>
            <person name="Liu Y."/>
            <person name="Dai S."/>
            <person name="Zhou R."/>
        </authorList>
    </citation>
    <scope>NUCLEOTIDE SEQUENCE [LARGE SCALE GENOMIC DNA]</scope>
</reference>
<name>A0ACB9R977_9MYRT</name>
<proteinExistence type="predicted"/>
<comment type="caution">
    <text evidence="1">The sequence shown here is derived from an EMBL/GenBank/DDBJ whole genome shotgun (WGS) entry which is preliminary data.</text>
</comment>
<evidence type="ECO:0000313" key="1">
    <source>
        <dbReference type="EMBL" id="KAI4375429.1"/>
    </source>
</evidence>
<protein>
    <submittedName>
        <fullName evidence="1">Uncharacterized protein</fullName>
    </submittedName>
</protein>
<gene>
    <name evidence="1" type="ORF">MLD38_013295</name>
</gene>
<accession>A0ACB9R977</accession>
<dbReference type="EMBL" id="CM042883">
    <property type="protein sequence ID" value="KAI4375429.1"/>
    <property type="molecule type" value="Genomic_DNA"/>
</dbReference>